<proteinExistence type="predicted"/>
<gene>
    <name evidence="2" type="ORF">FK268_10230</name>
</gene>
<evidence type="ECO:0000259" key="1">
    <source>
        <dbReference type="Pfam" id="PF07969"/>
    </source>
</evidence>
<dbReference type="Proteomes" id="UP000319792">
    <property type="component" value="Unassembled WGS sequence"/>
</dbReference>
<keyword evidence="3" id="KW-1185">Reference proteome</keyword>
<dbReference type="PANTHER" id="PTHR22642">
    <property type="entry name" value="IMIDAZOLONEPROPIONASE"/>
    <property type="match status" value="1"/>
</dbReference>
<accession>A0A5C5RPD1</accession>
<reference evidence="2 3" key="1">
    <citation type="submission" date="2019-08" db="EMBL/GenBank/DDBJ databases">
        <title>Tsukamurella conjunctivitidis sp. nov., Tsukamurella assacharolytica sp. nov. and Tsukamurella sputae sp. nov. isolated from patients with conjunctivitis, bacteraemia (lymphoma) and respiratory infection (sputum) in Hong Kong.</title>
        <authorList>
            <person name="Fok K.M.N."/>
            <person name="Fong J.Y.H."/>
        </authorList>
    </citation>
    <scope>NUCLEOTIDE SEQUENCE [LARGE SCALE GENOMIC DNA]</scope>
    <source>
        <strain evidence="2 3">HKU70</strain>
    </source>
</reference>
<dbReference type="Gene3D" id="3.10.310.70">
    <property type="match status" value="1"/>
</dbReference>
<dbReference type="InterPro" id="IPR011059">
    <property type="entry name" value="Metal-dep_hydrolase_composite"/>
</dbReference>
<sequence>MTDTADLVLTGGVIDTLAPGVGRTDALAVRAGRVIAHGAAARDLAGRAHTVDLGGAYAMPGLIDAHNHHWLAGQTELYELQVSSAAPFEDVLEAVRVAAAATPVDRWLVGGSWGSGLLDRLDSPEALAQLDTAAGGRAVMLRDDTKHNRWVSSAALHAAGIDAHTPDPAGGRILRDLSGVPTGVLFEAAGALVENALARAQPGTPDMLAAASRRGIEILHSYGITAFQDAGATLPLLHALRTLDERGDLPAWVVTAMLVNDFIFGASPVGEGIIAERAATATEHHRPEFVKIFLDGVPPSRTAAFTEPYLPDVHGCRHGGEPLMSQEELDGWLFSTAERGIGAKIHCTGDRSVHMVLDAVERVRAAGHLDTRYHVAHGQFVLPEDIGRFGPLGVVAEISPALWFPGVIADANSAVLPGDRGRRMQPNRALLDAGATVVGGSDWPVAEEPDIWGAIYGLVTRRDPTRRYPGALWPEQAIGLDEAIRAYTVDSARALGIDDVTGSLGIGMSADLVVLSADPHAVDIEEVPGIGVRQTWFAGALVHEE</sequence>
<dbReference type="Pfam" id="PF07969">
    <property type="entry name" value="Amidohydro_3"/>
    <property type="match status" value="1"/>
</dbReference>
<dbReference type="OrthoDB" id="3173428at2"/>
<dbReference type="CDD" id="cd01300">
    <property type="entry name" value="YtcJ_like"/>
    <property type="match status" value="1"/>
</dbReference>
<keyword evidence="2" id="KW-0378">Hydrolase</keyword>
<dbReference type="SUPFAM" id="SSF51338">
    <property type="entry name" value="Composite domain of metallo-dependent hydrolases"/>
    <property type="match status" value="1"/>
</dbReference>
<comment type="caution">
    <text evidence="2">The sequence shown here is derived from an EMBL/GenBank/DDBJ whole genome shotgun (WGS) entry which is preliminary data.</text>
</comment>
<dbReference type="Gene3D" id="2.30.40.10">
    <property type="entry name" value="Urease, subunit C, domain 1"/>
    <property type="match status" value="1"/>
</dbReference>
<dbReference type="SUPFAM" id="SSF51556">
    <property type="entry name" value="Metallo-dependent hydrolases"/>
    <property type="match status" value="1"/>
</dbReference>
<evidence type="ECO:0000313" key="3">
    <source>
        <dbReference type="Proteomes" id="UP000319792"/>
    </source>
</evidence>
<name>A0A5C5RPD1_9ACTN</name>
<dbReference type="InterPro" id="IPR033932">
    <property type="entry name" value="YtcJ-like"/>
</dbReference>
<dbReference type="EMBL" id="VIGV01000003">
    <property type="protein sequence ID" value="TWS24011.1"/>
    <property type="molecule type" value="Genomic_DNA"/>
</dbReference>
<dbReference type="InterPro" id="IPR032466">
    <property type="entry name" value="Metal_Hydrolase"/>
</dbReference>
<dbReference type="RefSeq" id="WP_146433701.1">
    <property type="nucleotide sequence ID" value="NZ_VIGV01000003.1"/>
</dbReference>
<dbReference type="InterPro" id="IPR013108">
    <property type="entry name" value="Amidohydro_3"/>
</dbReference>
<feature type="domain" description="Amidohydrolase 3" evidence="1">
    <location>
        <begin position="50"/>
        <end position="543"/>
    </location>
</feature>
<organism evidence="2 3">
    <name type="scientific">Tsukamurella sputi</name>
    <dbReference type="NCBI Taxonomy" id="2591848"/>
    <lineage>
        <taxon>Bacteria</taxon>
        <taxon>Bacillati</taxon>
        <taxon>Actinomycetota</taxon>
        <taxon>Actinomycetes</taxon>
        <taxon>Mycobacteriales</taxon>
        <taxon>Tsukamurellaceae</taxon>
        <taxon>Tsukamurella</taxon>
    </lineage>
</organism>
<dbReference type="GO" id="GO:0016810">
    <property type="term" value="F:hydrolase activity, acting on carbon-nitrogen (but not peptide) bonds"/>
    <property type="evidence" value="ECO:0007669"/>
    <property type="project" value="InterPro"/>
</dbReference>
<dbReference type="Gene3D" id="3.20.20.140">
    <property type="entry name" value="Metal-dependent hydrolases"/>
    <property type="match status" value="1"/>
</dbReference>
<protein>
    <submittedName>
        <fullName evidence="2">Amidohydrolase family protein</fullName>
    </submittedName>
</protein>
<dbReference type="AlphaFoldDB" id="A0A5C5RPD1"/>
<dbReference type="PANTHER" id="PTHR22642:SF2">
    <property type="entry name" value="PROTEIN LONG AFTER FAR-RED 3"/>
    <property type="match status" value="1"/>
</dbReference>
<evidence type="ECO:0000313" key="2">
    <source>
        <dbReference type="EMBL" id="TWS24011.1"/>
    </source>
</evidence>